<dbReference type="Pfam" id="PF03473">
    <property type="entry name" value="MOSC"/>
    <property type="match status" value="1"/>
</dbReference>
<accession>A0A443SJU6</accession>
<organism evidence="3 4">
    <name type="scientific">Leptotrombidium deliense</name>
    <dbReference type="NCBI Taxonomy" id="299467"/>
    <lineage>
        <taxon>Eukaryota</taxon>
        <taxon>Metazoa</taxon>
        <taxon>Ecdysozoa</taxon>
        <taxon>Arthropoda</taxon>
        <taxon>Chelicerata</taxon>
        <taxon>Arachnida</taxon>
        <taxon>Acari</taxon>
        <taxon>Acariformes</taxon>
        <taxon>Trombidiformes</taxon>
        <taxon>Prostigmata</taxon>
        <taxon>Anystina</taxon>
        <taxon>Parasitengona</taxon>
        <taxon>Trombiculoidea</taxon>
        <taxon>Trombiculidae</taxon>
        <taxon>Leptotrombidium</taxon>
    </lineage>
</organism>
<keyword evidence="1" id="KW-0472">Membrane</keyword>
<dbReference type="InterPro" id="IPR005302">
    <property type="entry name" value="MoCF_Sase_C"/>
</dbReference>
<proteinExistence type="predicted"/>
<dbReference type="AlphaFoldDB" id="A0A443SJU6"/>
<dbReference type="VEuPathDB" id="VectorBase:LDEU004232"/>
<evidence type="ECO:0000259" key="2">
    <source>
        <dbReference type="PROSITE" id="PS51340"/>
    </source>
</evidence>
<dbReference type="STRING" id="299467.A0A443SJU6"/>
<dbReference type="PANTHER" id="PTHR14237">
    <property type="entry name" value="MOLYBDOPTERIN COFACTOR SULFURASE MOSC"/>
    <property type="match status" value="1"/>
</dbReference>
<keyword evidence="4" id="KW-1185">Reference proteome</keyword>
<dbReference type="SUPFAM" id="SSF50800">
    <property type="entry name" value="PK beta-barrel domain-like"/>
    <property type="match status" value="1"/>
</dbReference>
<name>A0A443SJU6_9ACAR</name>
<dbReference type="Pfam" id="PF03476">
    <property type="entry name" value="MOSC_N"/>
    <property type="match status" value="1"/>
</dbReference>
<dbReference type="GO" id="GO:0030151">
    <property type="term" value="F:molybdenum ion binding"/>
    <property type="evidence" value="ECO:0007669"/>
    <property type="project" value="InterPro"/>
</dbReference>
<evidence type="ECO:0000313" key="4">
    <source>
        <dbReference type="Proteomes" id="UP000288716"/>
    </source>
</evidence>
<dbReference type="Proteomes" id="UP000288716">
    <property type="component" value="Unassembled WGS sequence"/>
</dbReference>
<keyword evidence="1" id="KW-0812">Transmembrane</keyword>
<dbReference type="PROSITE" id="PS51340">
    <property type="entry name" value="MOSC"/>
    <property type="match status" value="1"/>
</dbReference>
<feature type="transmembrane region" description="Helical" evidence="1">
    <location>
        <begin position="6"/>
        <end position="23"/>
    </location>
</feature>
<sequence>MALKNATYAILTSVAFISAYLLWKRRKYNKNIGQVKKLVIYPVKSLPGIEVSSLEFTKIGVKYSYWLDRSIAIVNSKNVIVTQRMKPALALLKQSFVGDELWIEAPNQETLKIKYINHLNEDARVITATHFENKNMKGMDCGDEYANWIQKYLQGDGFRIMRYVQDLSLSDSWKWTGTKLDFNKDEKIVFHDANAIHVINNCSVADINNKIPEEEITYRRFRPNILIECEAYTEDRFQELHINDTLLRKQLKTGRCVFTTVDPDKGTMSSVKEPLLTLRKCRMPTSKVEAAAYNRSPVFGINFSVEKQGIINVNDNIIASYF</sequence>
<protein>
    <recommendedName>
        <fullName evidence="2">MOSC domain-containing protein</fullName>
    </recommendedName>
</protein>
<keyword evidence="1" id="KW-1133">Transmembrane helix</keyword>
<dbReference type="GO" id="GO:0030170">
    <property type="term" value="F:pyridoxal phosphate binding"/>
    <property type="evidence" value="ECO:0007669"/>
    <property type="project" value="InterPro"/>
</dbReference>
<evidence type="ECO:0000256" key="1">
    <source>
        <dbReference type="SAM" id="Phobius"/>
    </source>
</evidence>
<dbReference type="EMBL" id="NCKV01001769">
    <property type="protein sequence ID" value="RWS27808.1"/>
    <property type="molecule type" value="Genomic_DNA"/>
</dbReference>
<dbReference type="OrthoDB" id="6479793at2759"/>
<feature type="domain" description="MOSC" evidence="2">
    <location>
        <begin position="169"/>
        <end position="320"/>
    </location>
</feature>
<dbReference type="GO" id="GO:0003824">
    <property type="term" value="F:catalytic activity"/>
    <property type="evidence" value="ECO:0007669"/>
    <property type="project" value="InterPro"/>
</dbReference>
<dbReference type="SUPFAM" id="SSF141673">
    <property type="entry name" value="MOSC N-terminal domain-like"/>
    <property type="match status" value="1"/>
</dbReference>
<comment type="caution">
    <text evidence="3">The sequence shown here is derived from an EMBL/GenBank/DDBJ whole genome shotgun (WGS) entry which is preliminary data.</text>
</comment>
<dbReference type="InterPro" id="IPR005303">
    <property type="entry name" value="MOCOS_middle"/>
</dbReference>
<reference evidence="3 4" key="1">
    <citation type="journal article" date="2018" name="Gigascience">
        <title>Genomes of trombidid mites reveal novel predicted allergens and laterally-transferred genes associated with secondary metabolism.</title>
        <authorList>
            <person name="Dong X."/>
            <person name="Chaisiri K."/>
            <person name="Xia D."/>
            <person name="Armstrong S.D."/>
            <person name="Fang Y."/>
            <person name="Donnelly M.J."/>
            <person name="Kadowaki T."/>
            <person name="McGarry J.W."/>
            <person name="Darby A.C."/>
            <person name="Makepeace B.L."/>
        </authorList>
    </citation>
    <scope>NUCLEOTIDE SEQUENCE [LARGE SCALE GENOMIC DNA]</scope>
    <source>
        <strain evidence="3">UoL-UT</strain>
    </source>
</reference>
<gene>
    <name evidence="3" type="ORF">B4U80_12839</name>
</gene>
<dbReference type="InterPro" id="IPR011037">
    <property type="entry name" value="Pyrv_Knase-like_insert_dom_sf"/>
</dbReference>
<evidence type="ECO:0000313" key="3">
    <source>
        <dbReference type="EMBL" id="RWS27808.1"/>
    </source>
</evidence>
<dbReference type="PANTHER" id="PTHR14237:SF19">
    <property type="entry name" value="MITOCHONDRIAL AMIDOXIME REDUCING COMPONENT 1"/>
    <property type="match status" value="1"/>
</dbReference>